<evidence type="ECO:0000313" key="3">
    <source>
        <dbReference type="Proteomes" id="UP000199534"/>
    </source>
</evidence>
<reference evidence="2 3" key="1">
    <citation type="submission" date="2016-10" db="EMBL/GenBank/DDBJ databases">
        <authorList>
            <person name="de Groot N.N."/>
        </authorList>
    </citation>
    <scope>NUCLEOTIDE SEQUENCE [LARGE SCALE GENOMIC DNA]</scope>
    <source>
        <strain evidence="2 3">DSM 21019</strain>
    </source>
</reference>
<organism evidence="2 3">
    <name type="scientific">Robiginitalea myxolifaciens</name>
    <dbReference type="NCBI Taxonomy" id="400055"/>
    <lineage>
        <taxon>Bacteria</taxon>
        <taxon>Pseudomonadati</taxon>
        <taxon>Bacteroidota</taxon>
        <taxon>Flavobacteriia</taxon>
        <taxon>Flavobacteriales</taxon>
        <taxon>Flavobacteriaceae</taxon>
        <taxon>Robiginitalea</taxon>
    </lineage>
</organism>
<keyword evidence="3" id="KW-1185">Reference proteome</keyword>
<feature type="domain" description="Co-chaperone DjlA N-terminal" evidence="1">
    <location>
        <begin position="50"/>
        <end position="105"/>
    </location>
</feature>
<dbReference type="SUPFAM" id="SSF158682">
    <property type="entry name" value="TerB-like"/>
    <property type="match status" value="1"/>
</dbReference>
<dbReference type="InterPro" id="IPR029024">
    <property type="entry name" value="TerB-like"/>
</dbReference>
<dbReference type="AlphaFoldDB" id="A0A1I6FW27"/>
<protein>
    <submittedName>
        <fullName evidence="2">Tellurite resistance protein TerB</fullName>
    </submittedName>
</protein>
<evidence type="ECO:0000313" key="2">
    <source>
        <dbReference type="EMBL" id="SFR34108.1"/>
    </source>
</evidence>
<dbReference type="InterPro" id="IPR007791">
    <property type="entry name" value="DjlA_N"/>
</dbReference>
<dbReference type="Pfam" id="PF05099">
    <property type="entry name" value="TerB"/>
    <property type="match status" value="1"/>
</dbReference>
<sequence>MEFNLLEKLAVLKAIDEVIQMDQEIKLGEVKFMDRLSEAMDFDPALVLEARRAEPAEAIAVLKAMPEPQKQTLARLMNEAANADGEVDEREIQFIYRVFNAAGIDLKI</sequence>
<dbReference type="RefSeq" id="WP_092980835.1">
    <property type="nucleotide sequence ID" value="NZ_FOYQ01000001.1"/>
</dbReference>
<accession>A0A1I6FW27</accession>
<dbReference type="EMBL" id="FOYQ01000001">
    <property type="protein sequence ID" value="SFR34108.1"/>
    <property type="molecule type" value="Genomic_DNA"/>
</dbReference>
<dbReference type="OrthoDB" id="1450066at2"/>
<dbReference type="Proteomes" id="UP000199534">
    <property type="component" value="Unassembled WGS sequence"/>
</dbReference>
<evidence type="ECO:0000259" key="1">
    <source>
        <dbReference type="Pfam" id="PF05099"/>
    </source>
</evidence>
<name>A0A1I6FW27_9FLAO</name>
<proteinExistence type="predicted"/>
<gene>
    <name evidence="2" type="ORF">SAMN04490243_0780</name>
</gene>
<dbReference type="Gene3D" id="1.10.3680.10">
    <property type="entry name" value="TerB-like"/>
    <property type="match status" value="1"/>
</dbReference>